<reference evidence="1" key="2">
    <citation type="journal article" date="2015" name="Data Brief">
        <title>Shoot transcriptome of the giant reed, Arundo donax.</title>
        <authorList>
            <person name="Barrero R.A."/>
            <person name="Guerrero F.D."/>
            <person name="Moolhuijzen P."/>
            <person name="Goolsby J.A."/>
            <person name="Tidwell J."/>
            <person name="Bellgard S.E."/>
            <person name="Bellgard M.I."/>
        </authorList>
    </citation>
    <scope>NUCLEOTIDE SEQUENCE</scope>
    <source>
        <tissue evidence="1">Shoot tissue taken approximately 20 cm above the soil surface</tissue>
    </source>
</reference>
<evidence type="ECO:0000313" key="1">
    <source>
        <dbReference type="EMBL" id="JAE12976.1"/>
    </source>
</evidence>
<reference evidence="1" key="1">
    <citation type="submission" date="2014-09" db="EMBL/GenBank/DDBJ databases">
        <authorList>
            <person name="Magalhaes I.L.F."/>
            <person name="Oliveira U."/>
            <person name="Santos F.R."/>
            <person name="Vidigal T.H.D.A."/>
            <person name="Brescovit A.D."/>
            <person name="Santos A.J."/>
        </authorList>
    </citation>
    <scope>NUCLEOTIDE SEQUENCE</scope>
    <source>
        <tissue evidence="1">Shoot tissue taken approximately 20 cm above the soil surface</tissue>
    </source>
</reference>
<sequence length="8" mass="963">MSNIWLIS</sequence>
<protein>
    <submittedName>
        <fullName evidence="1">Uncharacterized protein</fullName>
    </submittedName>
</protein>
<proteinExistence type="predicted"/>
<accession>A0A0A9FRN2</accession>
<name>A0A0A9FRN2_ARUDO</name>
<organism evidence="1">
    <name type="scientific">Arundo donax</name>
    <name type="common">Giant reed</name>
    <name type="synonym">Donax arundinaceus</name>
    <dbReference type="NCBI Taxonomy" id="35708"/>
    <lineage>
        <taxon>Eukaryota</taxon>
        <taxon>Viridiplantae</taxon>
        <taxon>Streptophyta</taxon>
        <taxon>Embryophyta</taxon>
        <taxon>Tracheophyta</taxon>
        <taxon>Spermatophyta</taxon>
        <taxon>Magnoliopsida</taxon>
        <taxon>Liliopsida</taxon>
        <taxon>Poales</taxon>
        <taxon>Poaceae</taxon>
        <taxon>PACMAD clade</taxon>
        <taxon>Arundinoideae</taxon>
        <taxon>Arundineae</taxon>
        <taxon>Arundo</taxon>
    </lineage>
</organism>
<dbReference type="EMBL" id="GBRH01184920">
    <property type="protein sequence ID" value="JAE12976.1"/>
    <property type="molecule type" value="Transcribed_RNA"/>
</dbReference>